<gene>
    <name evidence="1" type="ORF">J2S00_002710</name>
</gene>
<name>A0ABU0CWM4_9BACI</name>
<evidence type="ECO:0000313" key="1">
    <source>
        <dbReference type="EMBL" id="MDQ0339915.1"/>
    </source>
</evidence>
<dbReference type="EMBL" id="JAUSUQ010000010">
    <property type="protein sequence ID" value="MDQ0339915.1"/>
    <property type="molecule type" value="Genomic_DNA"/>
</dbReference>
<dbReference type="Proteomes" id="UP001232445">
    <property type="component" value="Unassembled WGS sequence"/>
</dbReference>
<proteinExistence type="predicted"/>
<reference evidence="1 2" key="1">
    <citation type="submission" date="2023-07" db="EMBL/GenBank/DDBJ databases">
        <title>Genomic Encyclopedia of Type Strains, Phase IV (KMG-IV): sequencing the most valuable type-strain genomes for metagenomic binning, comparative biology and taxonomic classification.</title>
        <authorList>
            <person name="Goeker M."/>
        </authorList>
    </citation>
    <scope>NUCLEOTIDE SEQUENCE [LARGE SCALE GENOMIC DNA]</scope>
    <source>
        <strain evidence="1 2">DSM 17740</strain>
    </source>
</reference>
<sequence length="32" mass="3748">MKTKDLLELVELGLFKEIKRAKSMFLYEGMKG</sequence>
<accession>A0ABU0CWM4</accession>
<protein>
    <submittedName>
        <fullName evidence="1">Uncharacterized protein</fullName>
    </submittedName>
</protein>
<comment type="caution">
    <text evidence="1">The sequence shown here is derived from an EMBL/GenBank/DDBJ whole genome shotgun (WGS) entry which is preliminary data.</text>
</comment>
<evidence type="ECO:0000313" key="2">
    <source>
        <dbReference type="Proteomes" id="UP001232445"/>
    </source>
</evidence>
<keyword evidence="2" id="KW-1185">Reference proteome</keyword>
<organism evidence="1 2">
    <name type="scientific">Caldalkalibacillus uzonensis</name>
    <dbReference type="NCBI Taxonomy" id="353224"/>
    <lineage>
        <taxon>Bacteria</taxon>
        <taxon>Bacillati</taxon>
        <taxon>Bacillota</taxon>
        <taxon>Bacilli</taxon>
        <taxon>Bacillales</taxon>
        <taxon>Bacillaceae</taxon>
        <taxon>Caldalkalibacillus</taxon>
    </lineage>
</organism>